<gene>
    <name evidence="1" type="ORF">PTSG_04153</name>
</gene>
<dbReference type="KEGG" id="sre:PTSG_04153"/>
<dbReference type="Proteomes" id="UP000007799">
    <property type="component" value="Unassembled WGS sequence"/>
</dbReference>
<protein>
    <submittedName>
        <fullName evidence="1">Uncharacterized protein</fullName>
    </submittedName>
</protein>
<evidence type="ECO:0000313" key="2">
    <source>
        <dbReference type="Proteomes" id="UP000007799"/>
    </source>
</evidence>
<proteinExistence type="predicted"/>
<dbReference type="AlphaFoldDB" id="F2U6R5"/>
<accession>F2U6R5</accession>
<dbReference type="GeneID" id="16075630"/>
<dbReference type="InParanoid" id="F2U6R5"/>
<keyword evidence="2" id="KW-1185">Reference proteome</keyword>
<evidence type="ECO:0000313" key="1">
    <source>
        <dbReference type="EMBL" id="EGD83547.1"/>
    </source>
</evidence>
<sequence>MSTPKKCPPPSDIFAFMEEMDKARLHQIIASHMQYPKTKNLNEHDAPLVKANYHCDGPSQCDFREVLQAIQDNPELRAYGSQAVLKKIVEDIRDNAEDHMAAHLDGFQIYRCGIDLLRLQRVDDKGKPVSDSRTGFVEWNDTRDALSREIERKRMEFFHDVALHAANPWWRRVYSSVSVFGASSVE</sequence>
<organism evidence="2">
    <name type="scientific">Salpingoeca rosetta (strain ATCC 50818 / BSB-021)</name>
    <dbReference type="NCBI Taxonomy" id="946362"/>
    <lineage>
        <taxon>Eukaryota</taxon>
        <taxon>Choanoflagellata</taxon>
        <taxon>Craspedida</taxon>
        <taxon>Salpingoecidae</taxon>
        <taxon>Salpingoeca</taxon>
    </lineage>
</organism>
<dbReference type="RefSeq" id="XP_004995051.1">
    <property type="nucleotide sequence ID" value="XM_004994994.1"/>
</dbReference>
<reference evidence="1" key="1">
    <citation type="submission" date="2009-08" db="EMBL/GenBank/DDBJ databases">
        <title>Annotation of Salpingoeca rosetta.</title>
        <authorList>
            <consortium name="The Broad Institute Genome Sequencing Platform"/>
            <person name="Russ C."/>
            <person name="Cuomo C."/>
            <person name="Burger G."/>
            <person name="Gray M.W."/>
            <person name="Holland P.W.H."/>
            <person name="King N."/>
            <person name="Lang F.B.F."/>
            <person name="Roger A.J."/>
            <person name="Ruiz-Trillo I."/>
            <person name="Young S.K."/>
            <person name="Zeng Q."/>
            <person name="Gargeya S."/>
            <person name="Alvarado L."/>
            <person name="Berlin A."/>
            <person name="Chapman S.B."/>
            <person name="Chen Z."/>
            <person name="Freedman E."/>
            <person name="Gellesch M."/>
            <person name="Goldberg J."/>
            <person name="Griggs A."/>
            <person name="Gujja S."/>
            <person name="Heilman E."/>
            <person name="Heiman D."/>
            <person name="Howarth C."/>
            <person name="Mehta T."/>
            <person name="Neiman D."/>
            <person name="Pearson M."/>
            <person name="Roberts A."/>
            <person name="Saif S."/>
            <person name="Shea T."/>
            <person name="Shenoy N."/>
            <person name="Sisk P."/>
            <person name="Stolte C."/>
            <person name="Sykes S."/>
            <person name="White J."/>
            <person name="Yandava C."/>
            <person name="Haas B."/>
            <person name="Nusbaum C."/>
            <person name="Birren B."/>
        </authorList>
    </citation>
    <scope>NUCLEOTIDE SEQUENCE [LARGE SCALE GENOMIC DNA]</scope>
    <source>
        <strain evidence="1">ATCC 50818</strain>
    </source>
</reference>
<name>F2U6R5_SALR5</name>
<dbReference type="EMBL" id="GL832963">
    <property type="protein sequence ID" value="EGD83547.1"/>
    <property type="molecule type" value="Genomic_DNA"/>
</dbReference>